<dbReference type="InterPro" id="IPR013216">
    <property type="entry name" value="Methyltransf_11"/>
</dbReference>
<organism evidence="3 4">
    <name type="scientific">Candidatus Roizmanbacteria bacterium CG22_combo_CG10-13_8_21_14_all_38_20</name>
    <dbReference type="NCBI Taxonomy" id="1974862"/>
    <lineage>
        <taxon>Bacteria</taxon>
        <taxon>Candidatus Roizmaniibacteriota</taxon>
    </lineage>
</organism>
<evidence type="ECO:0000259" key="2">
    <source>
        <dbReference type="Pfam" id="PF08241"/>
    </source>
</evidence>
<keyword evidence="1" id="KW-0808">Transferase</keyword>
<proteinExistence type="predicted"/>
<protein>
    <recommendedName>
        <fullName evidence="2">Methyltransferase type 11 domain-containing protein</fullName>
    </recommendedName>
</protein>
<dbReference type="InterPro" id="IPR050447">
    <property type="entry name" value="Erg6_SMT_methyltransf"/>
</dbReference>
<evidence type="ECO:0000256" key="1">
    <source>
        <dbReference type="ARBA" id="ARBA00022679"/>
    </source>
</evidence>
<dbReference type="InterPro" id="IPR029063">
    <property type="entry name" value="SAM-dependent_MTases_sf"/>
</dbReference>
<dbReference type="Gene3D" id="3.40.50.150">
    <property type="entry name" value="Vaccinia Virus protein VP39"/>
    <property type="match status" value="1"/>
</dbReference>
<evidence type="ECO:0000313" key="3">
    <source>
        <dbReference type="EMBL" id="PIP61946.1"/>
    </source>
</evidence>
<sequence length="283" mass="32359">MQKFKEFSIEKTIKDIKSSPQYCWDDDYILWTAITTPTRGKRAVQLLLDHFNKKAKLLDVGYSQGLTIGYTGQVFPNLEGIDVDADAKKTARKRLNKLGLKTTLKIYNGKTLPFKNNSFDGIISNEVFEHVDNRQTFVRELHRVLKPNGKLIITTPNKLFPMECEFHLPFLSYLPKKLADLYVKLSGKGKSYDGVNHPFHFEFIGELERYFSVNDITLDVLTKYKKYYLGDERGAIIPLVASVINILKKINKTPLAPISKVIEYLLLNISAGWICVCTKQKSS</sequence>
<dbReference type="SUPFAM" id="SSF53335">
    <property type="entry name" value="S-adenosyl-L-methionine-dependent methyltransferases"/>
    <property type="match status" value="1"/>
</dbReference>
<dbReference type="EMBL" id="PCTA01000010">
    <property type="protein sequence ID" value="PIP61946.1"/>
    <property type="molecule type" value="Genomic_DNA"/>
</dbReference>
<dbReference type="CDD" id="cd02440">
    <property type="entry name" value="AdoMet_MTases"/>
    <property type="match status" value="1"/>
</dbReference>
<name>A0A2H0BW81_9BACT</name>
<dbReference type="PANTHER" id="PTHR44068">
    <property type="entry name" value="ZGC:194242"/>
    <property type="match status" value="1"/>
</dbReference>
<accession>A0A2H0BW81</accession>
<dbReference type="AlphaFoldDB" id="A0A2H0BW81"/>
<evidence type="ECO:0000313" key="4">
    <source>
        <dbReference type="Proteomes" id="UP000231246"/>
    </source>
</evidence>
<dbReference type="PANTHER" id="PTHR44068:SF11">
    <property type="entry name" value="GERANYL DIPHOSPHATE 2-C-METHYLTRANSFERASE"/>
    <property type="match status" value="1"/>
</dbReference>
<dbReference type="Proteomes" id="UP000231246">
    <property type="component" value="Unassembled WGS sequence"/>
</dbReference>
<dbReference type="Pfam" id="PF08241">
    <property type="entry name" value="Methyltransf_11"/>
    <property type="match status" value="1"/>
</dbReference>
<reference evidence="3 4" key="1">
    <citation type="submission" date="2017-09" db="EMBL/GenBank/DDBJ databases">
        <title>Depth-based differentiation of microbial function through sediment-hosted aquifers and enrichment of novel symbionts in the deep terrestrial subsurface.</title>
        <authorList>
            <person name="Probst A.J."/>
            <person name="Ladd B."/>
            <person name="Jarett J.K."/>
            <person name="Geller-Mcgrath D.E."/>
            <person name="Sieber C.M."/>
            <person name="Emerson J.B."/>
            <person name="Anantharaman K."/>
            <person name="Thomas B.C."/>
            <person name="Malmstrom R."/>
            <person name="Stieglmeier M."/>
            <person name="Klingl A."/>
            <person name="Woyke T."/>
            <person name="Ryan C.M."/>
            <person name="Banfield J.F."/>
        </authorList>
    </citation>
    <scope>NUCLEOTIDE SEQUENCE [LARGE SCALE GENOMIC DNA]</scope>
    <source>
        <strain evidence="3">CG22_combo_CG10-13_8_21_14_all_38_20</strain>
    </source>
</reference>
<dbReference type="GO" id="GO:0008757">
    <property type="term" value="F:S-adenosylmethionine-dependent methyltransferase activity"/>
    <property type="evidence" value="ECO:0007669"/>
    <property type="project" value="InterPro"/>
</dbReference>
<gene>
    <name evidence="3" type="ORF">COW99_01835</name>
</gene>
<feature type="domain" description="Methyltransferase type 11" evidence="2">
    <location>
        <begin position="58"/>
        <end position="153"/>
    </location>
</feature>
<comment type="caution">
    <text evidence="3">The sequence shown here is derived from an EMBL/GenBank/DDBJ whole genome shotgun (WGS) entry which is preliminary data.</text>
</comment>